<evidence type="ECO:0000313" key="2">
    <source>
        <dbReference type="EMBL" id="KAL2653094.1"/>
    </source>
</evidence>
<sequence>MAMAMAIGLQPSSCFLQASSLKSRAPTGLGNCQLVVRFSKSKLVQIRAATNIKASTSSSATKEIVPDTEISITKTSFGTIGLTVGLGLLSYGFGAYFTFLPGSEWSAIMLTYGFPLAIIGMALKYAELKPVSCTTYADAFALRESQATPILQQVRSDVTRFRYGDEQHLEEALKRIFRYGLAGGIQRRNAPTLTSIREEVQDGFYTLVLVFEAKALNLNEFETRQAKFTSFFGPGVTAKISKSTSVNSYPSGSIVLEYLQYQEEASLPAKRRGQREGICIRVGQIYGHPRSGSVR</sequence>
<evidence type="ECO:0000256" key="1">
    <source>
        <dbReference type="SAM" id="Phobius"/>
    </source>
</evidence>
<reference evidence="2 3" key="1">
    <citation type="submission" date="2024-09" db="EMBL/GenBank/DDBJ databases">
        <title>Chromosome-scale assembly of Riccia fluitans.</title>
        <authorList>
            <person name="Paukszto L."/>
            <person name="Sawicki J."/>
            <person name="Karawczyk K."/>
            <person name="Piernik-Szablinska J."/>
            <person name="Szczecinska M."/>
            <person name="Mazdziarz M."/>
        </authorList>
    </citation>
    <scope>NUCLEOTIDE SEQUENCE [LARGE SCALE GENOMIC DNA]</scope>
    <source>
        <strain evidence="2">Rf_01</strain>
        <tissue evidence="2">Aerial parts of the thallus</tissue>
    </source>
</reference>
<dbReference type="PANTHER" id="PTHR35551:SF1">
    <property type="entry name" value="ACCLIMATION OF PHOTOSYNTHESIS TO ENVIRONMENT"/>
    <property type="match status" value="1"/>
</dbReference>
<evidence type="ECO:0008006" key="4">
    <source>
        <dbReference type="Google" id="ProtNLM"/>
    </source>
</evidence>
<dbReference type="PANTHER" id="PTHR35551">
    <property type="match status" value="1"/>
</dbReference>
<dbReference type="AlphaFoldDB" id="A0ABD1ZS70"/>
<evidence type="ECO:0000313" key="3">
    <source>
        <dbReference type="Proteomes" id="UP001605036"/>
    </source>
</evidence>
<keyword evidence="3" id="KW-1185">Reference proteome</keyword>
<organism evidence="2 3">
    <name type="scientific">Riccia fluitans</name>
    <dbReference type="NCBI Taxonomy" id="41844"/>
    <lineage>
        <taxon>Eukaryota</taxon>
        <taxon>Viridiplantae</taxon>
        <taxon>Streptophyta</taxon>
        <taxon>Embryophyta</taxon>
        <taxon>Marchantiophyta</taxon>
        <taxon>Marchantiopsida</taxon>
        <taxon>Marchantiidae</taxon>
        <taxon>Marchantiales</taxon>
        <taxon>Ricciaceae</taxon>
        <taxon>Riccia</taxon>
    </lineage>
</organism>
<name>A0ABD1ZS70_9MARC</name>
<feature type="transmembrane region" description="Helical" evidence="1">
    <location>
        <begin position="105"/>
        <end position="123"/>
    </location>
</feature>
<keyword evidence="1" id="KW-0472">Membrane</keyword>
<comment type="caution">
    <text evidence="2">The sequence shown here is derived from an EMBL/GenBank/DDBJ whole genome shotgun (WGS) entry which is preliminary data.</text>
</comment>
<dbReference type="InterPro" id="IPR021275">
    <property type="entry name" value="DUF2854"/>
</dbReference>
<proteinExistence type="predicted"/>
<protein>
    <recommendedName>
        <fullName evidence="4">Thylakoid membrane protein slr0575</fullName>
    </recommendedName>
</protein>
<keyword evidence="1" id="KW-1133">Transmembrane helix</keyword>
<keyword evidence="1" id="KW-0812">Transmembrane</keyword>
<dbReference type="Pfam" id="PF11016">
    <property type="entry name" value="DUF2854"/>
    <property type="match status" value="1"/>
</dbReference>
<dbReference type="EMBL" id="JBHFFA010000001">
    <property type="protein sequence ID" value="KAL2653094.1"/>
    <property type="molecule type" value="Genomic_DNA"/>
</dbReference>
<dbReference type="Proteomes" id="UP001605036">
    <property type="component" value="Unassembled WGS sequence"/>
</dbReference>
<gene>
    <name evidence="2" type="ORF">R1flu_021222</name>
</gene>
<accession>A0ABD1ZS70</accession>
<feature type="transmembrane region" description="Helical" evidence="1">
    <location>
        <begin position="77"/>
        <end position="99"/>
    </location>
</feature>